<gene>
    <name evidence="2" type="ORF">CLV80_10229</name>
</gene>
<evidence type="ECO:0000256" key="1">
    <source>
        <dbReference type="SAM" id="SignalP"/>
    </source>
</evidence>
<protein>
    <recommendedName>
        <fullName evidence="4">Lipoprotein</fullName>
    </recommendedName>
</protein>
<dbReference type="Proteomes" id="UP000238007">
    <property type="component" value="Unassembled WGS sequence"/>
</dbReference>
<evidence type="ECO:0000313" key="3">
    <source>
        <dbReference type="Proteomes" id="UP000238007"/>
    </source>
</evidence>
<evidence type="ECO:0008006" key="4">
    <source>
        <dbReference type="Google" id="ProtNLM"/>
    </source>
</evidence>
<dbReference type="RefSeq" id="WP_106354522.1">
    <property type="nucleotide sequence ID" value="NZ_PVTP01000002.1"/>
</dbReference>
<sequence>MKIVIAFLTGASVLGLTACAGQDPMKSYPQAETVRECQVLHAAESDQARQNVRNTQYTSSGGNALGTLIGTAIGKGIGEGVLNNRLQGCIARVGGASPAGGATYTSSIGSASSSYSGSSAGYQPAIGGSQCKRGAGPFQGGGALCPGS</sequence>
<name>A0A2T0W2K7_9RHOB</name>
<dbReference type="PROSITE" id="PS51257">
    <property type="entry name" value="PROKAR_LIPOPROTEIN"/>
    <property type="match status" value="1"/>
</dbReference>
<keyword evidence="3" id="KW-1185">Reference proteome</keyword>
<dbReference type="OrthoDB" id="9831632at2"/>
<feature type="chain" id="PRO_5015655201" description="Lipoprotein" evidence="1">
    <location>
        <begin position="21"/>
        <end position="148"/>
    </location>
</feature>
<feature type="signal peptide" evidence="1">
    <location>
        <begin position="1"/>
        <end position="20"/>
    </location>
</feature>
<dbReference type="AlphaFoldDB" id="A0A2T0W2K7"/>
<proteinExistence type="predicted"/>
<comment type="caution">
    <text evidence="2">The sequence shown here is derived from an EMBL/GenBank/DDBJ whole genome shotgun (WGS) entry which is preliminary data.</text>
</comment>
<organism evidence="2 3">
    <name type="scientific">Yoonia maritima</name>
    <dbReference type="NCBI Taxonomy" id="1435347"/>
    <lineage>
        <taxon>Bacteria</taxon>
        <taxon>Pseudomonadati</taxon>
        <taxon>Pseudomonadota</taxon>
        <taxon>Alphaproteobacteria</taxon>
        <taxon>Rhodobacterales</taxon>
        <taxon>Paracoccaceae</taxon>
        <taxon>Yoonia</taxon>
    </lineage>
</organism>
<dbReference type="EMBL" id="PVTP01000002">
    <property type="protein sequence ID" value="PRY79386.1"/>
    <property type="molecule type" value="Genomic_DNA"/>
</dbReference>
<reference evidence="2 3" key="1">
    <citation type="submission" date="2018-03" db="EMBL/GenBank/DDBJ databases">
        <title>Genomic Encyclopedia of Archaeal and Bacterial Type Strains, Phase II (KMG-II): from individual species to whole genera.</title>
        <authorList>
            <person name="Goeker M."/>
        </authorList>
    </citation>
    <scope>NUCLEOTIDE SEQUENCE [LARGE SCALE GENOMIC DNA]</scope>
    <source>
        <strain evidence="2 3">DSM 101533</strain>
    </source>
</reference>
<evidence type="ECO:0000313" key="2">
    <source>
        <dbReference type="EMBL" id="PRY79386.1"/>
    </source>
</evidence>
<keyword evidence="1" id="KW-0732">Signal</keyword>
<accession>A0A2T0W2K7</accession>